<dbReference type="SMART" id="SM00054">
    <property type="entry name" value="EFh"/>
    <property type="match status" value="1"/>
</dbReference>
<dbReference type="PROSITE" id="PS50222">
    <property type="entry name" value="EF_HAND_2"/>
    <property type="match status" value="1"/>
</dbReference>
<dbReference type="InterPro" id="IPR018247">
    <property type="entry name" value="EF_Hand_1_Ca_BS"/>
</dbReference>
<dbReference type="RefSeq" id="WP_163963660.1">
    <property type="nucleotide sequence ID" value="NZ_JAAGNX010000002.1"/>
</dbReference>
<feature type="region of interest" description="Disordered" evidence="1">
    <location>
        <begin position="49"/>
        <end position="77"/>
    </location>
</feature>
<evidence type="ECO:0000313" key="5">
    <source>
        <dbReference type="Proteomes" id="UP000478417"/>
    </source>
</evidence>
<gene>
    <name evidence="4" type="ORF">G0Q06_06440</name>
</gene>
<dbReference type="SUPFAM" id="SSF47473">
    <property type="entry name" value="EF-hand"/>
    <property type="match status" value="1"/>
</dbReference>
<name>A0A6B2M1J2_9BACT</name>
<comment type="caution">
    <text evidence="4">The sequence shown here is derived from an EMBL/GenBank/DDBJ whole genome shotgun (WGS) entry which is preliminary data.</text>
</comment>
<evidence type="ECO:0000313" key="4">
    <source>
        <dbReference type="EMBL" id="NDV62079.1"/>
    </source>
</evidence>
<evidence type="ECO:0000259" key="3">
    <source>
        <dbReference type="PROSITE" id="PS50222"/>
    </source>
</evidence>
<dbReference type="EMBL" id="JAAGNX010000002">
    <property type="protein sequence ID" value="NDV62079.1"/>
    <property type="molecule type" value="Genomic_DNA"/>
</dbReference>
<accession>A0A6B2M1J2</accession>
<feature type="domain" description="EF-hand" evidence="3">
    <location>
        <begin position="17"/>
        <end position="52"/>
    </location>
</feature>
<dbReference type="Pfam" id="PF00036">
    <property type="entry name" value="EF-hand_1"/>
    <property type="match status" value="1"/>
</dbReference>
<protein>
    <recommendedName>
        <fullName evidence="3">EF-hand domain-containing protein</fullName>
    </recommendedName>
</protein>
<dbReference type="PROSITE" id="PS00018">
    <property type="entry name" value="EF_HAND_1"/>
    <property type="match status" value="2"/>
</dbReference>
<organism evidence="4 5">
    <name type="scientific">Oceanipulchritudo coccoides</name>
    <dbReference type="NCBI Taxonomy" id="2706888"/>
    <lineage>
        <taxon>Bacteria</taxon>
        <taxon>Pseudomonadati</taxon>
        <taxon>Verrucomicrobiota</taxon>
        <taxon>Opitutia</taxon>
        <taxon>Puniceicoccales</taxon>
        <taxon>Oceanipulchritudinaceae</taxon>
        <taxon>Oceanipulchritudo</taxon>
    </lineage>
</organism>
<dbReference type="Pfam" id="PF13202">
    <property type="entry name" value="EF-hand_5"/>
    <property type="match status" value="2"/>
</dbReference>
<reference evidence="4 5" key="1">
    <citation type="submission" date="2020-02" db="EMBL/GenBank/DDBJ databases">
        <title>Albibacoteraceae fam. nov., the first described family within the subdivision 4 Verrucomicrobia.</title>
        <authorList>
            <person name="Xi F."/>
        </authorList>
    </citation>
    <scope>NUCLEOTIDE SEQUENCE [LARGE SCALE GENOMIC DNA]</scope>
    <source>
        <strain evidence="4 5">CK1056</strain>
    </source>
</reference>
<dbReference type="GO" id="GO:0005509">
    <property type="term" value="F:calcium ion binding"/>
    <property type="evidence" value="ECO:0007669"/>
    <property type="project" value="InterPro"/>
</dbReference>
<feature type="chain" id="PRO_5025407868" description="EF-hand domain-containing protein" evidence="2">
    <location>
        <begin position="23"/>
        <end position="112"/>
    </location>
</feature>
<sequence>MYSFKKLVPFGLIAALACTAHAGKMFDTMDADKDGKVTEEEFMNRWTKVHNHQDKNKDGVLQPDEFKAPGPAWDTNQDGVVSLEENLAVRKRHFTAWDKDGDSVLTPEELPQ</sequence>
<keyword evidence="5" id="KW-1185">Reference proteome</keyword>
<dbReference type="Proteomes" id="UP000478417">
    <property type="component" value="Unassembled WGS sequence"/>
</dbReference>
<proteinExistence type="predicted"/>
<dbReference type="Gene3D" id="1.10.238.10">
    <property type="entry name" value="EF-hand"/>
    <property type="match status" value="2"/>
</dbReference>
<dbReference type="InterPro" id="IPR011992">
    <property type="entry name" value="EF-hand-dom_pair"/>
</dbReference>
<evidence type="ECO:0000256" key="2">
    <source>
        <dbReference type="SAM" id="SignalP"/>
    </source>
</evidence>
<dbReference type="PROSITE" id="PS51257">
    <property type="entry name" value="PROKAR_LIPOPROTEIN"/>
    <property type="match status" value="1"/>
</dbReference>
<feature type="signal peptide" evidence="2">
    <location>
        <begin position="1"/>
        <end position="22"/>
    </location>
</feature>
<evidence type="ECO:0000256" key="1">
    <source>
        <dbReference type="SAM" id="MobiDB-lite"/>
    </source>
</evidence>
<keyword evidence="2" id="KW-0732">Signal</keyword>
<dbReference type="InterPro" id="IPR002048">
    <property type="entry name" value="EF_hand_dom"/>
</dbReference>
<dbReference type="AlphaFoldDB" id="A0A6B2M1J2"/>